<dbReference type="GO" id="GO:0006298">
    <property type="term" value="P:mismatch repair"/>
    <property type="evidence" value="ECO:0007669"/>
    <property type="project" value="TreeGrafter"/>
</dbReference>
<evidence type="ECO:0000256" key="8">
    <source>
        <dbReference type="ARBA" id="ARBA00022490"/>
    </source>
</evidence>
<keyword evidence="13" id="KW-0464">Manganese</keyword>
<evidence type="ECO:0000256" key="2">
    <source>
        <dbReference type="ARBA" id="ARBA00001946"/>
    </source>
</evidence>
<dbReference type="InterPro" id="IPR004649">
    <property type="entry name" value="RNase_H2_suA"/>
</dbReference>
<name>A0A832Z0X1_9CREN</name>
<dbReference type="Gene3D" id="3.30.420.10">
    <property type="entry name" value="Ribonuclease H-like superfamily/Ribonuclease H"/>
    <property type="match status" value="1"/>
</dbReference>
<keyword evidence="12 13" id="KW-0378">Hydrolase</keyword>
<evidence type="ECO:0000256" key="6">
    <source>
        <dbReference type="ARBA" id="ARBA00012180"/>
    </source>
</evidence>
<dbReference type="GO" id="GO:0043137">
    <property type="term" value="P:DNA replication, removal of RNA primer"/>
    <property type="evidence" value="ECO:0007669"/>
    <property type="project" value="TreeGrafter"/>
</dbReference>
<evidence type="ECO:0000256" key="3">
    <source>
        <dbReference type="ARBA" id="ARBA00004065"/>
    </source>
</evidence>
<comment type="subcellular location">
    <subcellularLocation>
        <location evidence="4 13">Cytoplasm</location>
    </subcellularLocation>
</comment>
<dbReference type="Gene3D" id="1.10.10.460">
    <property type="entry name" value="Ribonuclease hii. Domain 2"/>
    <property type="match status" value="1"/>
</dbReference>
<evidence type="ECO:0000256" key="7">
    <source>
        <dbReference type="ARBA" id="ARBA00019179"/>
    </source>
</evidence>
<feature type="binding site" evidence="13 14">
    <location>
        <position position="108"/>
    </location>
    <ligand>
        <name>a divalent metal cation</name>
        <dbReference type="ChEBI" id="CHEBI:60240"/>
    </ligand>
</feature>
<evidence type="ECO:0000256" key="11">
    <source>
        <dbReference type="ARBA" id="ARBA00022759"/>
    </source>
</evidence>
<dbReference type="FunFam" id="1.10.10.460:FF:000001">
    <property type="entry name" value="Ribonuclease"/>
    <property type="match status" value="1"/>
</dbReference>
<dbReference type="InterPro" id="IPR020787">
    <property type="entry name" value="RNase_HII_arc"/>
</dbReference>
<evidence type="ECO:0000256" key="5">
    <source>
        <dbReference type="ARBA" id="ARBA00007383"/>
    </source>
</evidence>
<keyword evidence="10 13" id="KW-0479">Metal-binding</keyword>
<dbReference type="NCBIfam" id="TIGR00729">
    <property type="entry name" value="ribonuclease HII"/>
    <property type="match status" value="1"/>
</dbReference>
<feature type="binding site" evidence="13 14">
    <location>
        <position position="10"/>
    </location>
    <ligand>
        <name>a divalent metal cation</name>
        <dbReference type="ChEBI" id="CHEBI:60240"/>
    </ligand>
</feature>
<dbReference type="GO" id="GO:0030145">
    <property type="term" value="F:manganese ion binding"/>
    <property type="evidence" value="ECO:0007669"/>
    <property type="project" value="UniProtKB-UniRule"/>
</dbReference>
<dbReference type="HAMAP" id="MF_00052_A">
    <property type="entry name" value="RNase_HII_A"/>
    <property type="match status" value="1"/>
</dbReference>
<dbReference type="EMBL" id="DQTV01000087">
    <property type="protein sequence ID" value="HIP57346.1"/>
    <property type="molecule type" value="Genomic_DNA"/>
</dbReference>
<comment type="cofactor">
    <cofactor evidence="13 14">
        <name>Mn(2+)</name>
        <dbReference type="ChEBI" id="CHEBI:29035"/>
    </cofactor>
    <cofactor evidence="13 14">
        <name>Mg(2+)</name>
        <dbReference type="ChEBI" id="CHEBI:18420"/>
    </cofactor>
    <text evidence="13 14">Manganese or magnesium. Binds 1 divalent metal ion per monomer in the absence of substrate. May bind a second metal ion after substrate binding.</text>
</comment>
<dbReference type="InterPro" id="IPR036397">
    <property type="entry name" value="RNaseH_sf"/>
</dbReference>
<dbReference type="GO" id="GO:0032299">
    <property type="term" value="C:ribonuclease H2 complex"/>
    <property type="evidence" value="ECO:0007669"/>
    <property type="project" value="TreeGrafter"/>
</dbReference>
<proteinExistence type="inferred from homology"/>
<keyword evidence="8 13" id="KW-0963">Cytoplasm</keyword>
<dbReference type="CDD" id="cd07180">
    <property type="entry name" value="RNase_HII_archaea_like"/>
    <property type="match status" value="1"/>
</dbReference>
<dbReference type="PROSITE" id="PS51975">
    <property type="entry name" value="RNASE_H_2"/>
    <property type="match status" value="1"/>
</dbReference>
<dbReference type="PANTHER" id="PTHR10954:SF23">
    <property type="entry name" value="RIBONUCLEASE"/>
    <property type="match status" value="1"/>
</dbReference>
<comment type="caution">
    <text evidence="17">The sequence shown here is derived from an EMBL/GenBank/DDBJ whole genome shotgun (WGS) entry which is preliminary data.</text>
</comment>
<comment type="catalytic activity">
    <reaction evidence="1 13 14 15">
        <text>Endonucleolytic cleavage to 5'-phosphomonoester.</text>
        <dbReference type="EC" id="3.1.26.4"/>
    </reaction>
</comment>
<evidence type="ECO:0000259" key="16">
    <source>
        <dbReference type="PROSITE" id="PS51975"/>
    </source>
</evidence>
<comment type="cofactor">
    <cofactor evidence="2">
        <name>Mg(2+)</name>
        <dbReference type="ChEBI" id="CHEBI:18420"/>
    </cofactor>
</comment>
<organism evidence="17 18">
    <name type="scientific">Ignisphaera aggregans</name>
    <dbReference type="NCBI Taxonomy" id="334771"/>
    <lineage>
        <taxon>Archaea</taxon>
        <taxon>Thermoproteota</taxon>
        <taxon>Thermoprotei</taxon>
        <taxon>Desulfurococcales</taxon>
        <taxon>Desulfurococcaceae</taxon>
        <taxon>Ignisphaera</taxon>
    </lineage>
</organism>
<evidence type="ECO:0000256" key="4">
    <source>
        <dbReference type="ARBA" id="ARBA00004496"/>
    </source>
</evidence>
<evidence type="ECO:0000313" key="18">
    <source>
        <dbReference type="Proteomes" id="UP000605805"/>
    </source>
</evidence>
<sequence length="230" mass="25533">MPRTVAGIDEAGRGPLVGDMFVSLIAVDEESLPLLRSIGVRDSKKLSPEQREKLFIEIARVVRIVVVSRATPQEIDERNINELFIEKACQCIAKAYRCGVEIDTVYIDASGNPTKVVNGVYSCLRRLGIDVGSMRVVAEHGADARYEVVGAASIVAKVLRDAHIKALHRVYGDFGSGYPSDPKTISWVRKYYEERGEIPPIVRRSWSTLEKVLGVKAVKKCRSLLDYASR</sequence>
<evidence type="ECO:0000256" key="1">
    <source>
        <dbReference type="ARBA" id="ARBA00000077"/>
    </source>
</evidence>
<dbReference type="Proteomes" id="UP000605805">
    <property type="component" value="Unassembled WGS sequence"/>
</dbReference>
<dbReference type="AlphaFoldDB" id="A0A832Z0X1"/>
<keyword evidence="11 13" id="KW-0255">Endonuclease</keyword>
<dbReference type="InterPro" id="IPR023160">
    <property type="entry name" value="RNase_HII_hlx-loop-hlx_cap_dom"/>
</dbReference>
<evidence type="ECO:0000256" key="10">
    <source>
        <dbReference type="ARBA" id="ARBA00022723"/>
    </source>
</evidence>
<comment type="similarity">
    <text evidence="5 13 15">Belongs to the RNase HII family.</text>
</comment>
<evidence type="ECO:0000256" key="12">
    <source>
        <dbReference type="ARBA" id="ARBA00022801"/>
    </source>
</evidence>
<feature type="domain" description="RNase H type-2" evidence="16">
    <location>
        <begin position="3"/>
        <end position="218"/>
    </location>
</feature>
<dbReference type="InterPro" id="IPR012337">
    <property type="entry name" value="RNaseH-like_sf"/>
</dbReference>
<dbReference type="Pfam" id="PF01351">
    <property type="entry name" value="RNase_HII"/>
    <property type="match status" value="1"/>
</dbReference>
<evidence type="ECO:0000256" key="15">
    <source>
        <dbReference type="RuleBase" id="RU003515"/>
    </source>
</evidence>
<dbReference type="GO" id="GO:0003723">
    <property type="term" value="F:RNA binding"/>
    <property type="evidence" value="ECO:0007669"/>
    <property type="project" value="UniProtKB-UniRule"/>
</dbReference>
<comment type="function">
    <text evidence="3 13 15">Endonuclease that specifically degrades the RNA of RNA-DNA hybrids.</text>
</comment>
<dbReference type="SUPFAM" id="SSF53098">
    <property type="entry name" value="Ribonuclease H-like"/>
    <property type="match status" value="1"/>
</dbReference>
<evidence type="ECO:0000256" key="13">
    <source>
        <dbReference type="HAMAP-Rule" id="MF_00052"/>
    </source>
</evidence>
<dbReference type="GO" id="GO:0004523">
    <property type="term" value="F:RNA-DNA hybrid ribonuclease activity"/>
    <property type="evidence" value="ECO:0007669"/>
    <property type="project" value="UniProtKB-UniRule"/>
</dbReference>
<dbReference type="GO" id="GO:0005737">
    <property type="term" value="C:cytoplasm"/>
    <property type="evidence" value="ECO:0007669"/>
    <property type="project" value="UniProtKB-SubCell"/>
</dbReference>
<keyword evidence="9 13" id="KW-0540">Nuclease</keyword>
<evidence type="ECO:0000313" key="17">
    <source>
        <dbReference type="EMBL" id="HIP57346.1"/>
    </source>
</evidence>
<dbReference type="PANTHER" id="PTHR10954">
    <property type="entry name" value="RIBONUCLEASE H2 SUBUNIT A"/>
    <property type="match status" value="1"/>
</dbReference>
<dbReference type="EC" id="3.1.26.4" evidence="6 13"/>
<dbReference type="InterPro" id="IPR024567">
    <property type="entry name" value="RNase_HII/HIII_dom"/>
</dbReference>
<reference evidence="17" key="1">
    <citation type="journal article" date="2020" name="ISME J.">
        <title>Gammaproteobacteria mediating utilization of methyl-, sulfur- and petroleum organic compounds in deep ocean hydrothermal plumes.</title>
        <authorList>
            <person name="Zhou Z."/>
            <person name="Liu Y."/>
            <person name="Pan J."/>
            <person name="Cron B.R."/>
            <person name="Toner B.M."/>
            <person name="Anantharaman K."/>
            <person name="Breier J.A."/>
            <person name="Dick G.J."/>
            <person name="Li M."/>
        </authorList>
    </citation>
    <scope>NUCLEOTIDE SEQUENCE</scope>
    <source>
        <strain evidence="17">SZUA-1435</strain>
    </source>
</reference>
<protein>
    <recommendedName>
        <fullName evidence="7 13">Ribonuclease HII</fullName>
        <shortName evidence="13">RNase HII</shortName>
        <ecNumber evidence="6 13">3.1.26.4</ecNumber>
    </recommendedName>
</protein>
<dbReference type="InterPro" id="IPR001352">
    <property type="entry name" value="RNase_HII/HIII"/>
</dbReference>
<evidence type="ECO:0000256" key="14">
    <source>
        <dbReference type="PROSITE-ProRule" id="PRU01319"/>
    </source>
</evidence>
<feature type="binding site" evidence="13 14">
    <location>
        <position position="9"/>
    </location>
    <ligand>
        <name>a divalent metal cation</name>
        <dbReference type="ChEBI" id="CHEBI:60240"/>
    </ligand>
</feature>
<accession>A0A832Z0X1</accession>
<gene>
    <name evidence="13 17" type="primary">rnhB</name>
    <name evidence="17" type="ORF">EYH02_04680</name>
</gene>
<evidence type="ECO:0000256" key="9">
    <source>
        <dbReference type="ARBA" id="ARBA00022722"/>
    </source>
</evidence>